<dbReference type="STRING" id="652103.Rpdx1_0813"/>
<dbReference type="InterPro" id="IPR010917">
    <property type="entry name" value="TonB_rcpt_CS"/>
</dbReference>
<dbReference type="Pfam" id="PF00593">
    <property type="entry name" value="TonB_dep_Rec_b-barrel"/>
    <property type="match status" value="1"/>
</dbReference>
<evidence type="ECO:0000256" key="4">
    <source>
        <dbReference type="ARBA" id="ARBA00022692"/>
    </source>
</evidence>
<sequence>MGMKADAHPELRGLTEGVETGARRRSVSTIAVAALLTSSSQLCFAQSATPGATITLDTIVVEQRREAVRSPARPQSVVRRAAPAATPSTAPAASATRTVDLVRERFNVLAGGVALVSQKDMPNAGNPTLANTLSGVPGLIIQNFLGANDQPRIQMRGSAQQNPAERGVLVLYNGLPINRADGSYIVGFANPRQAEAIEVYRGYMANRLGATVLSGAINFVSPTGSSQPGVQMSVSGGSFGQINSSAQIGTKKDNVDAFLQFDTTRRDGFRDYNSSDRTSLNANVGIALSENVKTRFFLGYTDLGFDVAGPINKDALFANPRQTATGPTVVNGVAINPGPNAVRDKPRRDASQFMIGNRTTATFDAHLIDIALGYTYTDDTFRFPISSGVRATKGGDFTGLVRYAYNPADALLPLFETTAQYSVGSADRDYYLNQSGMTGAQFGSNRLDAQTLSLYAGANVPVWQQWTVSPAISYAYATRDNDDLYTAATRPTIAYNPSRPNVLLPNGAVPTQTNSYARSYSGWNPSLALSYRPDSTQTFFIAGSHSFEPPTHDDLIATINGTPNSSPGRPTPPSPTLAAAAFATPNLSAQTAVTVEGGWRGRADRFSWDVVTYYSWIDNELLNLRDVTGASLGAINADRTTHFGIELGAGMKFTDRLSGRLAYTYQDFRFVDDPLRGNNRLGGAVPHLIYAQLQLQATDAWMMQGAVRWSPAKVAVDNMNTLYADPYAVVDLRSEYRINKTFRVFGEITNLFDKTYAATTLVVDQARPDQAAFLPGDGRGFYAGIKASF</sequence>
<evidence type="ECO:0000256" key="12">
    <source>
        <dbReference type="SAM" id="MobiDB-lite"/>
    </source>
</evidence>
<comment type="subcellular location">
    <subcellularLocation>
        <location evidence="1 9">Cell outer membrane</location>
        <topology evidence="1 9">Multi-pass membrane protein</topology>
    </subcellularLocation>
</comment>
<keyword evidence="15" id="KW-0675">Receptor</keyword>
<feature type="region of interest" description="Disordered" evidence="12">
    <location>
        <begin position="1"/>
        <end position="20"/>
    </location>
</feature>
<dbReference type="KEGG" id="rpx:Rpdx1_0813"/>
<evidence type="ECO:0000259" key="13">
    <source>
        <dbReference type="Pfam" id="PF00593"/>
    </source>
</evidence>
<dbReference type="Pfam" id="PF07715">
    <property type="entry name" value="Plug"/>
    <property type="match status" value="1"/>
</dbReference>
<dbReference type="CDD" id="cd01347">
    <property type="entry name" value="ligand_gated_channel"/>
    <property type="match status" value="1"/>
</dbReference>
<reference evidence="15" key="1">
    <citation type="submission" date="2010-12" db="EMBL/GenBank/DDBJ databases">
        <title>Complete sequence of Rhodopseudomonas palustris DX-1.</title>
        <authorList>
            <consortium name="US DOE Joint Genome Institute"/>
            <person name="Lucas S."/>
            <person name="Copeland A."/>
            <person name="Lapidus A."/>
            <person name="Cheng J.-F."/>
            <person name="Goodwin L."/>
            <person name="Pitluck S."/>
            <person name="Misra M."/>
            <person name="Chertkov O."/>
            <person name="Detter J.C."/>
            <person name="Han C."/>
            <person name="Tapia R."/>
            <person name="Land M."/>
            <person name="Hauser L."/>
            <person name="Kyrpides N."/>
            <person name="Ivanova N."/>
            <person name="Ovchinnikova G."/>
            <person name="Logan B."/>
            <person name="Oda Y."/>
            <person name="Harwood C."/>
            <person name="Woyke T."/>
        </authorList>
    </citation>
    <scope>NUCLEOTIDE SEQUENCE [LARGE SCALE GENOMIC DNA]</scope>
    <source>
        <strain evidence="15">DX-1</strain>
    </source>
</reference>
<evidence type="ECO:0000256" key="7">
    <source>
        <dbReference type="ARBA" id="ARBA00023136"/>
    </source>
</evidence>
<evidence type="ECO:0000256" key="1">
    <source>
        <dbReference type="ARBA" id="ARBA00004571"/>
    </source>
</evidence>
<feature type="short sequence motif" description="TonB C-terminal box" evidence="10">
    <location>
        <begin position="772"/>
        <end position="789"/>
    </location>
</feature>
<dbReference type="Proteomes" id="UP000001402">
    <property type="component" value="Chromosome"/>
</dbReference>
<feature type="compositionally biased region" description="Basic and acidic residues" evidence="12">
    <location>
        <begin position="1"/>
        <end position="13"/>
    </location>
</feature>
<dbReference type="eggNOG" id="COG4772">
    <property type="taxonomic scope" value="Bacteria"/>
</dbReference>
<dbReference type="Gene3D" id="2.170.130.10">
    <property type="entry name" value="TonB-dependent receptor, plug domain"/>
    <property type="match status" value="1"/>
</dbReference>
<evidence type="ECO:0000256" key="9">
    <source>
        <dbReference type="PROSITE-ProRule" id="PRU01360"/>
    </source>
</evidence>
<proteinExistence type="inferred from homology"/>
<dbReference type="PANTHER" id="PTHR30069:SF28">
    <property type="entry name" value="TONB-DEPENDENT RECEPTOR YNCD-RELATED"/>
    <property type="match status" value="1"/>
</dbReference>
<dbReference type="PROSITE" id="PS52016">
    <property type="entry name" value="TONB_DEPENDENT_REC_3"/>
    <property type="match status" value="1"/>
</dbReference>
<feature type="compositionally biased region" description="Low complexity" evidence="12">
    <location>
        <begin position="76"/>
        <end position="95"/>
    </location>
</feature>
<dbReference type="GO" id="GO:0015344">
    <property type="term" value="F:siderophore uptake transmembrane transporter activity"/>
    <property type="evidence" value="ECO:0007669"/>
    <property type="project" value="TreeGrafter"/>
</dbReference>
<feature type="domain" description="TonB-dependent receptor plug" evidence="14">
    <location>
        <begin position="112"/>
        <end position="215"/>
    </location>
</feature>
<dbReference type="InterPro" id="IPR000531">
    <property type="entry name" value="Beta-barrel_TonB"/>
</dbReference>
<comment type="similarity">
    <text evidence="9 11">Belongs to the TonB-dependent receptor family.</text>
</comment>
<keyword evidence="5" id="KW-0732">Signal</keyword>
<organism evidence="15">
    <name type="scientific">Rhodopseudomonas palustris (strain DX-1)</name>
    <dbReference type="NCBI Taxonomy" id="652103"/>
    <lineage>
        <taxon>Bacteria</taxon>
        <taxon>Pseudomonadati</taxon>
        <taxon>Pseudomonadota</taxon>
        <taxon>Alphaproteobacteria</taxon>
        <taxon>Hyphomicrobiales</taxon>
        <taxon>Nitrobacteraceae</taxon>
        <taxon>Rhodopseudomonas</taxon>
    </lineage>
</organism>
<dbReference type="InterPro" id="IPR037066">
    <property type="entry name" value="Plug_dom_sf"/>
</dbReference>
<protein>
    <submittedName>
        <fullName evidence="15">TonB-dependent receptor</fullName>
    </submittedName>
</protein>
<evidence type="ECO:0000256" key="8">
    <source>
        <dbReference type="ARBA" id="ARBA00023237"/>
    </source>
</evidence>
<dbReference type="GO" id="GO:0044718">
    <property type="term" value="P:siderophore transmembrane transport"/>
    <property type="evidence" value="ECO:0007669"/>
    <property type="project" value="TreeGrafter"/>
</dbReference>
<dbReference type="InterPro" id="IPR012910">
    <property type="entry name" value="Plug_dom"/>
</dbReference>
<dbReference type="PROSITE" id="PS01156">
    <property type="entry name" value="TONB_DEPENDENT_REC_2"/>
    <property type="match status" value="1"/>
</dbReference>
<dbReference type="Gene3D" id="2.40.170.20">
    <property type="entry name" value="TonB-dependent receptor, beta-barrel domain"/>
    <property type="match status" value="1"/>
</dbReference>
<evidence type="ECO:0000259" key="14">
    <source>
        <dbReference type="Pfam" id="PF07715"/>
    </source>
</evidence>
<keyword evidence="6 11" id="KW-0798">TonB box</keyword>
<keyword evidence="3 9" id="KW-1134">Transmembrane beta strand</keyword>
<feature type="domain" description="TonB-dependent receptor-like beta-barrel" evidence="13">
    <location>
        <begin position="324"/>
        <end position="751"/>
    </location>
</feature>
<keyword evidence="4 9" id="KW-0812">Transmembrane</keyword>
<dbReference type="InterPro" id="IPR036942">
    <property type="entry name" value="Beta-barrel_TonB_sf"/>
</dbReference>
<evidence type="ECO:0000256" key="3">
    <source>
        <dbReference type="ARBA" id="ARBA00022452"/>
    </source>
</evidence>
<evidence type="ECO:0000256" key="6">
    <source>
        <dbReference type="ARBA" id="ARBA00023077"/>
    </source>
</evidence>
<dbReference type="PANTHER" id="PTHR30069">
    <property type="entry name" value="TONB-DEPENDENT OUTER MEMBRANE RECEPTOR"/>
    <property type="match status" value="1"/>
</dbReference>
<dbReference type="HOGENOM" id="CLU_008287_13_1_5"/>
<evidence type="ECO:0000256" key="11">
    <source>
        <dbReference type="RuleBase" id="RU003357"/>
    </source>
</evidence>
<keyword evidence="8 9" id="KW-0998">Cell outer membrane</keyword>
<gene>
    <name evidence="15" type="ordered locus">Rpdx1_0813</name>
</gene>
<dbReference type="GO" id="GO:0009279">
    <property type="term" value="C:cell outer membrane"/>
    <property type="evidence" value="ECO:0007669"/>
    <property type="project" value="UniProtKB-SubCell"/>
</dbReference>
<dbReference type="EMBL" id="CP002418">
    <property type="protein sequence ID" value="ADU42447.1"/>
    <property type="molecule type" value="Genomic_DNA"/>
</dbReference>
<keyword evidence="7 9" id="KW-0472">Membrane</keyword>
<keyword evidence="2 9" id="KW-0813">Transport</keyword>
<accession>E6VP01</accession>
<dbReference type="SUPFAM" id="SSF56935">
    <property type="entry name" value="Porins"/>
    <property type="match status" value="1"/>
</dbReference>
<name>E6VP01_RHOPX</name>
<dbReference type="AlphaFoldDB" id="E6VP01"/>
<feature type="region of interest" description="Disordered" evidence="12">
    <location>
        <begin position="71"/>
        <end position="95"/>
    </location>
</feature>
<evidence type="ECO:0000256" key="5">
    <source>
        <dbReference type="ARBA" id="ARBA00022729"/>
    </source>
</evidence>
<evidence type="ECO:0000313" key="15">
    <source>
        <dbReference type="EMBL" id="ADU42447.1"/>
    </source>
</evidence>
<dbReference type="InterPro" id="IPR039426">
    <property type="entry name" value="TonB-dep_rcpt-like"/>
</dbReference>
<evidence type="ECO:0000256" key="10">
    <source>
        <dbReference type="PROSITE-ProRule" id="PRU10144"/>
    </source>
</evidence>
<evidence type="ECO:0000256" key="2">
    <source>
        <dbReference type="ARBA" id="ARBA00022448"/>
    </source>
</evidence>